<gene>
    <name evidence="2" type="ORF">EV675_4005</name>
</gene>
<dbReference type="AlphaFoldDB" id="A0A4Q7NE49"/>
<name>A0A4Q7NE49_9BURK</name>
<accession>A0A4Q7NE49</accession>
<comment type="caution">
    <text evidence="2">The sequence shown here is derived from an EMBL/GenBank/DDBJ whole genome shotgun (WGS) entry which is preliminary data.</text>
</comment>
<dbReference type="EMBL" id="SGXC01000002">
    <property type="protein sequence ID" value="RZS81382.1"/>
    <property type="molecule type" value="Genomic_DNA"/>
</dbReference>
<dbReference type="Proteomes" id="UP000292445">
    <property type="component" value="Unassembled WGS sequence"/>
</dbReference>
<evidence type="ECO:0000256" key="1">
    <source>
        <dbReference type="SAM" id="MobiDB-lite"/>
    </source>
</evidence>
<reference evidence="2 3" key="1">
    <citation type="submission" date="2019-02" db="EMBL/GenBank/DDBJ databases">
        <title>Genomic Encyclopedia of Type Strains, Phase IV (KMG-IV): sequencing the most valuable type-strain genomes for metagenomic binning, comparative biology and taxonomic classification.</title>
        <authorList>
            <person name="Goeker M."/>
        </authorList>
    </citation>
    <scope>NUCLEOTIDE SEQUENCE [LARGE SCALE GENOMIC DNA]</scope>
    <source>
        <strain evidence="2 3">K24</strain>
    </source>
</reference>
<organism evidence="2 3">
    <name type="scientific">Pigmentiphaga kullae</name>
    <dbReference type="NCBI Taxonomy" id="151784"/>
    <lineage>
        <taxon>Bacteria</taxon>
        <taxon>Pseudomonadati</taxon>
        <taxon>Pseudomonadota</taxon>
        <taxon>Betaproteobacteria</taxon>
        <taxon>Burkholderiales</taxon>
        <taxon>Alcaligenaceae</taxon>
        <taxon>Pigmentiphaga</taxon>
    </lineage>
</organism>
<protein>
    <recommendedName>
        <fullName evidence="4">3-deoxy-D-arabino-heptulosonate 7-phosphate synthase</fullName>
    </recommendedName>
</protein>
<proteinExistence type="predicted"/>
<dbReference type="RefSeq" id="WP_130359134.1">
    <property type="nucleotide sequence ID" value="NZ_SGXC01000002.1"/>
</dbReference>
<sequence length="455" mass="48746">MLDDLLKGVVRRYRLPADARPLPGARTANPSTSLALVIEQARQTIADGGEPDAKLAGAFTEALAGLIREAMRPAAGDPVIQAMVIEHRHAHVREYASLFARAGQDRRQVRAAVDAVAHPARLQRMPDGPARQALAQWRAAAARQSWRDVQMGLPRLRAMPEIASGSPLQIGLARLLDNPALVRLQRLDALGSDEAVRRYQALRDRHGPRPGSAEAAAQGGVSRKRGKAVEAAAARALGALAERLDREEGGTAYRVVTSMLVPSSIPASHAHAKTEWDAVLLRRAPDVEGEPAWDVCLLVEAKASIEAAATDLPRLQRGVRLLAHAEAGTVYPFPFQSGEGVVRLRGSSLRALAADEAGLARSVLYCCDAPDEPEPRLLGAASRMQLLSAPASLAFASALEERGEADPRDLEAVWSDLLHSPRWAAVLNQYQALRQARGLLVHVEDLMAAIAGGSP</sequence>
<evidence type="ECO:0008006" key="4">
    <source>
        <dbReference type="Google" id="ProtNLM"/>
    </source>
</evidence>
<dbReference type="OrthoDB" id="9063572at2"/>
<feature type="region of interest" description="Disordered" evidence="1">
    <location>
        <begin position="203"/>
        <end position="223"/>
    </location>
</feature>
<evidence type="ECO:0000313" key="2">
    <source>
        <dbReference type="EMBL" id="RZS81382.1"/>
    </source>
</evidence>
<evidence type="ECO:0000313" key="3">
    <source>
        <dbReference type="Proteomes" id="UP000292445"/>
    </source>
</evidence>
<keyword evidence="3" id="KW-1185">Reference proteome</keyword>